<dbReference type="NCBIfam" id="TIGR01203">
    <property type="entry name" value="HGPRTase"/>
    <property type="match status" value="1"/>
</dbReference>
<evidence type="ECO:0000256" key="3">
    <source>
        <dbReference type="ARBA" id="ARBA00004669"/>
    </source>
</evidence>
<evidence type="ECO:0000256" key="15">
    <source>
        <dbReference type="RuleBase" id="RU364099"/>
    </source>
</evidence>
<dbReference type="EMBL" id="AP019860">
    <property type="protein sequence ID" value="BBM81826.1"/>
    <property type="molecule type" value="Genomic_DNA"/>
</dbReference>
<dbReference type="Proteomes" id="UP000326354">
    <property type="component" value="Chromosome"/>
</dbReference>
<accession>A0A5S9IHZ3</accession>
<dbReference type="RefSeq" id="WP_151966092.1">
    <property type="nucleotide sequence ID" value="NZ_AP019860.1"/>
</dbReference>
<keyword evidence="16" id="KW-0175">Coiled coil</keyword>
<dbReference type="GO" id="GO:0032264">
    <property type="term" value="P:IMP salvage"/>
    <property type="evidence" value="ECO:0007669"/>
    <property type="project" value="UniProtKB-UniPathway"/>
</dbReference>
<comment type="pathway">
    <text evidence="3 15">Purine metabolism; IMP biosynthesis via salvage pathway; IMP from hypoxanthine: step 1/1.</text>
</comment>
<evidence type="ECO:0000256" key="5">
    <source>
        <dbReference type="ARBA" id="ARBA00011895"/>
    </source>
</evidence>
<dbReference type="CDD" id="cd06223">
    <property type="entry name" value="PRTases_typeI"/>
    <property type="match status" value="1"/>
</dbReference>
<comment type="similarity">
    <text evidence="4 15">Belongs to the purine/pyrimidine phosphoribosyltransferase family.</text>
</comment>
<dbReference type="EC" id="2.4.2.8" evidence="5 15"/>
<evidence type="ECO:0000313" key="19">
    <source>
        <dbReference type="Proteomes" id="UP000326354"/>
    </source>
</evidence>
<dbReference type="GO" id="GO:0005829">
    <property type="term" value="C:cytosol"/>
    <property type="evidence" value="ECO:0007669"/>
    <property type="project" value="TreeGrafter"/>
</dbReference>
<dbReference type="InterPro" id="IPR005904">
    <property type="entry name" value="Hxn_phspho_trans"/>
</dbReference>
<dbReference type="FunFam" id="3.40.50.2020:FF:000006">
    <property type="entry name" value="Hypoxanthine phosphoribosyltransferase"/>
    <property type="match status" value="1"/>
</dbReference>
<evidence type="ECO:0000256" key="12">
    <source>
        <dbReference type="ARBA" id="ARBA00022842"/>
    </source>
</evidence>
<dbReference type="GO" id="GO:0000166">
    <property type="term" value="F:nucleotide binding"/>
    <property type="evidence" value="ECO:0007669"/>
    <property type="project" value="UniProtKB-KW"/>
</dbReference>
<dbReference type="GO" id="GO:0046100">
    <property type="term" value="P:hypoxanthine metabolic process"/>
    <property type="evidence" value="ECO:0007669"/>
    <property type="project" value="TreeGrafter"/>
</dbReference>
<evidence type="ECO:0000256" key="16">
    <source>
        <dbReference type="SAM" id="Coils"/>
    </source>
</evidence>
<evidence type="ECO:0000259" key="17">
    <source>
        <dbReference type="Pfam" id="PF00156"/>
    </source>
</evidence>
<keyword evidence="10 15" id="KW-0660">Purine salvage</keyword>
<dbReference type="GO" id="GO:0032263">
    <property type="term" value="P:GMP salvage"/>
    <property type="evidence" value="ECO:0007669"/>
    <property type="project" value="TreeGrafter"/>
</dbReference>
<dbReference type="AlphaFoldDB" id="A0A5S9IHZ3"/>
<comment type="catalytic activity">
    <reaction evidence="14">
        <text>IMP + diphosphate = hypoxanthine + 5-phospho-alpha-D-ribose 1-diphosphate</text>
        <dbReference type="Rhea" id="RHEA:17973"/>
        <dbReference type="ChEBI" id="CHEBI:17368"/>
        <dbReference type="ChEBI" id="CHEBI:33019"/>
        <dbReference type="ChEBI" id="CHEBI:58017"/>
        <dbReference type="ChEBI" id="CHEBI:58053"/>
        <dbReference type="EC" id="2.4.2.8"/>
    </reaction>
    <physiologicalReaction direction="right-to-left" evidence="14">
        <dbReference type="Rhea" id="RHEA:17975"/>
    </physiologicalReaction>
</comment>
<dbReference type="PANTHER" id="PTHR43340:SF1">
    <property type="entry name" value="HYPOXANTHINE PHOSPHORIBOSYLTRANSFERASE"/>
    <property type="match status" value="1"/>
</dbReference>
<feature type="domain" description="Phosphoribosyltransferase" evidence="17">
    <location>
        <begin position="5"/>
        <end position="158"/>
    </location>
</feature>
<protein>
    <recommendedName>
        <fullName evidence="5 15">Hypoxanthine phosphoribosyltransferase</fullName>
        <ecNumber evidence="5 15">2.4.2.8</ecNumber>
    </recommendedName>
</protein>
<dbReference type="InterPro" id="IPR000836">
    <property type="entry name" value="PRTase_dom"/>
</dbReference>
<dbReference type="InterPro" id="IPR050408">
    <property type="entry name" value="HGPRT"/>
</dbReference>
<evidence type="ECO:0000256" key="6">
    <source>
        <dbReference type="ARBA" id="ARBA00022490"/>
    </source>
</evidence>
<keyword evidence="9 15" id="KW-0479">Metal-binding</keyword>
<reference evidence="18 19" key="1">
    <citation type="submission" date="2019-08" db="EMBL/GenBank/DDBJ databases">
        <title>Complete genome sequence of Candidatus Uab amorphum.</title>
        <authorList>
            <person name="Shiratori T."/>
            <person name="Suzuki S."/>
            <person name="Kakizawa Y."/>
            <person name="Ishida K."/>
        </authorList>
    </citation>
    <scope>NUCLEOTIDE SEQUENCE [LARGE SCALE GENOMIC DNA]</scope>
    <source>
        <strain evidence="18 19">SRT547</strain>
    </source>
</reference>
<dbReference type="UniPathway" id="UPA00591">
    <property type="reaction ID" value="UER00648"/>
</dbReference>
<gene>
    <name evidence="18" type="ORF">UABAM_00165</name>
</gene>
<evidence type="ECO:0000256" key="8">
    <source>
        <dbReference type="ARBA" id="ARBA00022679"/>
    </source>
</evidence>
<dbReference type="GO" id="GO:0052657">
    <property type="term" value="F:guanine phosphoribosyltransferase activity"/>
    <property type="evidence" value="ECO:0007669"/>
    <property type="project" value="UniProtKB-ARBA"/>
</dbReference>
<dbReference type="GO" id="GO:0004422">
    <property type="term" value="F:hypoxanthine phosphoribosyltransferase activity"/>
    <property type="evidence" value="ECO:0007669"/>
    <property type="project" value="InterPro"/>
</dbReference>
<organism evidence="18 19">
    <name type="scientific">Uabimicrobium amorphum</name>
    <dbReference type="NCBI Taxonomy" id="2596890"/>
    <lineage>
        <taxon>Bacteria</taxon>
        <taxon>Pseudomonadati</taxon>
        <taxon>Planctomycetota</taxon>
        <taxon>Candidatus Uabimicrobiia</taxon>
        <taxon>Candidatus Uabimicrobiales</taxon>
        <taxon>Candidatus Uabimicrobiaceae</taxon>
        <taxon>Candidatus Uabimicrobium</taxon>
    </lineage>
</organism>
<sequence length="189" mass="21077">MSNIEEILSCEELEERIQELAEEINNHYQDEEITILTVLSGAFIFAADLARAIDLPLQCEFVKVSSYGDGKVSSGNVKMVLDIDPKKIEGRNIILVEDIVDTGNTVVFLKEYLQKMSPKTLKVCSLLLKKDALKHDLQVDYTGFSIPSLFVVGYGLDYGGLYRDLPFLGVLLEEGESLDKDALLLEKGQ</sequence>
<dbReference type="GO" id="GO:0000287">
    <property type="term" value="F:magnesium ion binding"/>
    <property type="evidence" value="ECO:0007669"/>
    <property type="project" value="TreeGrafter"/>
</dbReference>
<evidence type="ECO:0000256" key="13">
    <source>
        <dbReference type="ARBA" id="ARBA00048811"/>
    </source>
</evidence>
<keyword evidence="7 15" id="KW-0328">Glycosyltransferase</keyword>
<evidence type="ECO:0000256" key="2">
    <source>
        <dbReference type="ARBA" id="ARBA00004496"/>
    </source>
</evidence>
<keyword evidence="11 15" id="KW-0547">Nucleotide-binding</keyword>
<comment type="subcellular location">
    <subcellularLocation>
        <location evidence="2 15">Cytoplasm</location>
    </subcellularLocation>
</comment>
<evidence type="ECO:0000256" key="1">
    <source>
        <dbReference type="ARBA" id="ARBA00001946"/>
    </source>
</evidence>
<feature type="coiled-coil region" evidence="16">
    <location>
        <begin position="3"/>
        <end position="30"/>
    </location>
</feature>
<evidence type="ECO:0000313" key="18">
    <source>
        <dbReference type="EMBL" id="BBM81826.1"/>
    </source>
</evidence>
<keyword evidence="19" id="KW-1185">Reference proteome</keyword>
<keyword evidence="8 15" id="KW-0808">Transferase</keyword>
<name>A0A5S9IHZ3_UABAM</name>
<dbReference type="KEGG" id="uam:UABAM_00165"/>
<dbReference type="Gene3D" id="3.40.50.2020">
    <property type="match status" value="1"/>
</dbReference>
<evidence type="ECO:0000256" key="4">
    <source>
        <dbReference type="ARBA" id="ARBA00008391"/>
    </source>
</evidence>
<comment type="catalytic activity">
    <reaction evidence="13">
        <text>GMP + diphosphate = guanine + 5-phospho-alpha-D-ribose 1-diphosphate</text>
        <dbReference type="Rhea" id="RHEA:25424"/>
        <dbReference type="ChEBI" id="CHEBI:16235"/>
        <dbReference type="ChEBI" id="CHEBI:33019"/>
        <dbReference type="ChEBI" id="CHEBI:58017"/>
        <dbReference type="ChEBI" id="CHEBI:58115"/>
        <dbReference type="EC" id="2.4.2.8"/>
    </reaction>
    <physiologicalReaction direction="right-to-left" evidence="13">
        <dbReference type="Rhea" id="RHEA:25426"/>
    </physiologicalReaction>
</comment>
<evidence type="ECO:0000256" key="11">
    <source>
        <dbReference type="ARBA" id="ARBA00022741"/>
    </source>
</evidence>
<evidence type="ECO:0000256" key="14">
    <source>
        <dbReference type="ARBA" id="ARBA00049402"/>
    </source>
</evidence>
<dbReference type="InterPro" id="IPR029057">
    <property type="entry name" value="PRTase-like"/>
</dbReference>
<dbReference type="SUPFAM" id="SSF53271">
    <property type="entry name" value="PRTase-like"/>
    <property type="match status" value="1"/>
</dbReference>
<dbReference type="Pfam" id="PF00156">
    <property type="entry name" value="Pribosyltran"/>
    <property type="match status" value="1"/>
</dbReference>
<evidence type="ECO:0000256" key="10">
    <source>
        <dbReference type="ARBA" id="ARBA00022726"/>
    </source>
</evidence>
<dbReference type="GO" id="GO:0006166">
    <property type="term" value="P:purine ribonucleoside salvage"/>
    <property type="evidence" value="ECO:0007669"/>
    <property type="project" value="UniProtKB-KW"/>
</dbReference>
<dbReference type="OrthoDB" id="9802824at2"/>
<keyword evidence="6 15" id="KW-0963">Cytoplasm</keyword>
<dbReference type="PANTHER" id="PTHR43340">
    <property type="entry name" value="HYPOXANTHINE-GUANINE PHOSPHORIBOSYLTRANSFERASE"/>
    <property type="match status" value="1"/>
</dbReference>
<keyword evidence="12 15" id="KW-0460">Magnesium</keyword>
<evidence type="ECO:0000256" key="7">
    <source>
        <dbReference type="ARBA" id="ARBA00022676"/>
    </source>
</evidence>
<dbReference type="GO" id="GO:0006178">
    <property type="term" value="P:guanine salvage"/>
    <property type="evidence" value="ECO:0007669"/>
    <property type="project" value="TreeGrafter"/>
</dbReference>
<proteinExistence type="inferred from homology"/>
<comment type="cofactor">
    <cofactor evidence="1 15">
        <name>Mg(2+)</name>
        <dbReference type="ChEBI" id="CHEBI:18420"/>
    </cofactor>
</comment>
<evidence type="ECO:0000256" key="9">
    <source>
        <dbReference type="ARBA" id="ARBA00022723"/>
    </source>
</evidence>